<accession>A0ABY4HFK5</accession>
<keyword evidence="2" id="KW-1185">Reference proteome</keyword>
<dbReference type="EMBL" id="CP095075">
    <property type="protein sequence ID" value="UOR13673.1"/>
    <property type="molecule type" value="Genomic_DNA"/>
</dbReference>
<organism evidence="1 2">
    <name type="scientific">Halobacillus amylolyticus</name>
    <dbReference type="NCBI Taxonomy" id="2932259"/>
    <lineage>
        <taxon>Bacteria</taxon>
        <taxon>Bacillati</taxon>
        <taxon>Bacillota</taxon>
        <taxon>Bacilli</taxon>
        <taxon>Bacillales</taxon>
        <taxon>Bacillaceae</taxon>
        <taxon>Halobacillus</taxon>
    </lineage>
</organism>
<name>A0ABY4HFK5_9BACI</name>
<dbReference type="RefSeq" id="WP_245035404.1">
    <property type="nucleotide sequence ID" value="NZ_CP095075.1"/>
</dbReference>
<dbReference type="CDD" id="cd07820">
    <property type="entry name" value="SRPBCC_3"/>
    <property type="match status" value="1"/>
</dbReference>
<evidence type="ECO:0000313" key="1">
    <source>
        <dbReference type="EMBL" id="UOR13673.1"/>
    </source>
</evidence>
<dbReference type="Gene3D" id="3.30.530.20">
    <property type="match status" value="1"/>
</dbReference>
<protein>
    <submittedName>
        <fullName evidence="1">SRPBCC family protein</fullName>
    </submittedName>
</protein>
<proteinExistence type="predicted"/>
<sequence>MKIYVLKKRQKLPITVDRAWSFFSNAGNLSDITPPWMKFEVTGELPEQMHPGMIATYRLQPFLGVSLNWVTEITHMVEGKYFVDEQRFGPYRFWHHQHHFKELENGMEMVDIVHYALPFATVGRIVHKASVEKKLAEIFHYRRKKLDELFK</sequence>
<dbReference type="InterPro" id="IPR023393">
    <property type="entry name" value="START-like_dom_sf"/>
</dbReference>
<reference evidence="1" key="1">
    <citation type="submission" date="2022-04" db="EMBL/GenBank/DDBJ databases">
        <title>Halobacillus sp. isolated from saltern.</title>
        <authorList>
            <person name="Won M."/>
            <person name="Lee C.-M."/>
            <person name="Woen H.-Y."/>
            <person name="Kwon S.-W."/>
        </authorList>
    </citation>
    <scope>NUCLEOTIDE SEQUENCE</scope>
    <source>
        <strain evidence="1">SSHM10-5</strain>
    </source>
</reference>
<dbReference type="SUPFAM" id="SSF55961">
    <property type="entry name" value="Bet v1-like"/>
    <property type="match status" value="1"/>
</dbReference>
<evidence type="ECO:0000313" key="2">
    <source>
        <dbReference type="Proteomes" id="UP000830326"/>
    </source>
</evidence>
<dbReference type="Proteomes" id="UP000830326">
    <property type="component" value="Chromosome"/>
</dbReference>
<gene>
    <name evidence="1" type="ORF">MUO15_09650</name>
</gene>